<dbReference type="OrthoDB" id="195678at2759"/>
<evidence type="ECO:0000313" key="11">
    <source>
        <dbReference type="Proteomes" id="UP000799444"/>
    </source>
</evidence>
<dbReference type="Gene3D" id="2.115.10.20">
    <property type="entry name" value="Glycosyl hydrolase domain, family 43"/>
    <property type="match status" value="1"/>
</dbReference>
<evidence type="ECO:0000256" key="9">
    <source>
        <dbReference type="PIRSR" id="PIRSR606710-2"/>
    </source>
</evidence>
<dbReference type="GO" id="GO:0046558">
    <property type="term" value="F:arabinan endo-1,5-alpha-L-arabinosidase activity"/>
    <property type="evidence" value="ECO:0007669"/>
    <property type="project" value="UniProtKB-EC"/>
</dbReference>
<gene>
    <name evidence="10" type="ORF">EJ04DRAFT_470521</name>
</gene>
<dbReference type="PIRSF" id="PIRSF026534">
    <property type="entry name" value="Endo_alpha-L-arabinosidase"/>
    <property type="match status" value="1"/>
</dbReference>
<evidence type="ECO:0000313" key="10">
    <source>
        <dbReference type="EMBL" id="KAF2732177.1"/>
    </source>
</evidence>
<proteinExistence type="inferred from homology"/>
<feature type="active site" description="Proton donor" evidence="8">
    <location>
        <position position="190"/>
    </location>
</feature>
<comment type="pathway">
    <text evidence="2 7">Glycan metabolism; L-arabinan degradation.</text>
</comment>
<dbReference type="PANTHER" id="PTHR43301">
    <property type="entry name" value="ARABINAN ENDO-1,5-ALPHA-L-ARABINOSIDASE"/>
    <property type="match status" value="1"/>
</dbReference>
<evidence type="ECO:0000256" key="3">
    <source>
        <dbReference type="ARBA" id="ARBA00009865"/>
    </source>
</evidence>
<dbReference type="InterPro" id="IPR006710">
    <property type="entry name" value="Glyco_hydro_43"/>
</dbReference>
<dbReference type="GO" id="GO:0005975">
    <property type="term" value="P:carbohydrate metabolic process"/>
    <property type="evidence" value="ECO:0007669"/>
    <property type="project" value="InterPro"/>
</dbReference>
<evidence type="ECO:0000256" key="8">
    <source>
        <dbReference type="PIRSR" id="PIRSR606710-1"/>
    </source>
</evidence>
<dbReference type="Proteomes" id="UP000799444">
    <property type="component" value="Unassembled WGS sequence"/>
</dbReference>
<feature type="active site" description="Proton acceptor" evidence="8">
    <location>
        <position position="23"/>
    </location>
</feature>
<dbReference type="SUPFAM" id="SSF75005">
    <property type="entry name" value="Arabinanase/levansucrase/invertase"/>
    <property type="match status" value="1"/>
</dbReference>
<evidence type="ECO:0000256" key="7">
    <source>
        <dbReference type="PIRNR" id="PIRNR026534"/>
    </source>
</evidence>
<dbReference type="InterPro" id="IPR016840">
    <property type="entry name" value="Glyco_hydro_43_endo_a_Ara-ase"/>
</dbReference>
<evidence type="ECO:0000256" key="1">
    <source>
        <dbReference type="ARBA" id="ARBA00000375"/>
    </source>
</evidence>
<sequence>MPQSATTFPNPEPCTGNCSWIHDPSVIRKDELYYRFSTSGNIAIATAPKLSGPWEYKGPLLDNGTSIHVIDGQDVWAPDVSKVGELYYAFYAVSHMGLQNSSIGVATSQTLEPGSWTDHGSIGLPLSQDYNLIDPNVLVDGDAVIFSFGSYWDDIFQIQVSANGLIEGLVDAGPADNIINNRSSTLTVAEGSFQFKWDNFYFVFFSVGWCCNEPPNLALKGEEYRIMACRSDNAAGPFVDSDGKSCLDDNGGTLVLGSHDDVYAPGGQGAMVEYESGHPVLYYHYVKPSVGYAAHQFFFGYNYLDFSTGWPIVV</sequence>
<organism evidence="10 11">
    <name type="scientific">Polyplosphaeria fusca</name>
    <dbReference type="NCBI Taxonomy" id="682080"/>
    <lineage>
        <taxon>Eukaryota</taxon>
        <taxon>Fungi</taxon>
        <taxon>Dikarya</taxon>
        <taxon>Ascomycota</taxon>
        <taxon>Pezizomycotina</taxon>
        <taxon>Dothideomycetes</taxon>
        <taxon>Pleosporomycetidae</taxon>
        <taxon>Pleosporales</taxon>
        <taxon>Tetraplosphaeriaceae</taxon>
        <taxon>Polyplosphaeria</taxon>
    </lineage>
</organism>
<evidence type="ECO:0000256" key="6">
    <source>
        <dbReference type="ARBA" id="ARBA00023295"/>
    </source>
</evidence>
<dbReference type="InterPro" id="IPR023296">
    <property type="entry name" value="Glyco_hydro_beta-prop_sf"/>
</dbReference>
<evidence type="ECO:0000256" key="5">
    <source>
        <dbReference type="ARBA" id="ARBA00022801"/>
    </source>
</evidence>
<name>A0A9P4UXI6_9PLEO</name>
<dbReference type="Pfam" id="PF04616">
    <property type="entry name" value="Glyco_hydro_43"/>
    <property type="match status" value="1"/>
</dbReference>
<accession>A0A9P4UXI6</accession>
<evidence type="ECO:0000256" key="2">
    <source>
        <dbReference type="ARBA" id="ARBA00004834"/>
    </source>
</evidence>
<keyword evidence="6 7" id="KW-0326">Glycosidase</keyword>
<feature type="site" description="Important for catalytic activity, responsible for pKa modulation of the active site Glu and correct orientation of both the proton donor and substrate" evidence="9">
    <location>
        <position position="134"/>
    </location>
</feature>
<keyword evidence="5 7" id="KW-0378">Hydrolase</keyword>
<dbReference type="EC" id="3.2.1.99" evidence="4 7"/>
<dbReference type="EMBL" id="ML996181">
    <property type="protein sequence ID" value="KAF2732177.1"/>
    <property type="molecule type" value="Genomic_DNA"/>
</dbReference>
<comment type="caution">
    <text evidence="10">The sequence shown here is derived from an EMBL/GenBank/DDBJ whole genome shotgun (WGS) entry which is preliminary data.</text>
</comment>
<protein>
    <recommendedName>
        <fullName evidence="4 7">Arabinan endo-1,5-alpha-L-arabinosidase</fullName>
        <ecNumber evidence="4 7">3.2.1.99</ecNumber>
    </recommendedName>
</protein>
<dbReference type="CDD" id="cd18831">
    <property type="entry name" value="GH43_AnAbnA-like"/>
    <property type="match status" value="1"/>
</dbReference>
<dbReference type="PANTHER" id="PTHR43301:SF3">
    <property type="entry name" value="ARABINAN ENDO-1,5-ALPHA-L-ARABINOSIDASE A-RELATED"/>
    <property type="match status" value="1"/>
</dbReference>
<comment type="catalytic activity">
    <reaction evidence="1 7">
        <text>Endohydrolysis of (1-&gt;5)-alpha-arabinofuranosidic linkages in (1-&gt;5)-arabinans.</text>
        <dbReference type="EC" id="3.2.1.99"/>
    </reaction>
</comment>
<dbReference type="InterPro" id="IPR050727">
    <property type="entry name" value="GH43_arabinanases"/>
</dbReference>
<reference evidence="10" key="1">
    <citation type="journal article" date="2020" name="Stud. Mycol.">
        <title>101 Dothideomycetes genomes: a test case for predicting lifestyles and emergence of pathogens.</title>
        <authorList>
            <person name="Haridas S."/>
            <person name="Albert R."/>
            <person name="Binder M."/>
            <person name="Bloem J."/>
            <person name="Labutti K."/>
            <person name="Salamov A."/>
            <person name="Andreopoulos B."/>
            <person name="Baker S."/>
            <person name="Barry K."/>
            <person name="Bills G."/>
            <person name="Bluhm B."/>
            <person name="Cannon C."/>
            <person name="Castanera R."/>
            <person name="Culley D."/>
            <person name="Daum C."/>
            <person name="Ezra D."/>
            <person name="Gonzalez J."/>
            <person name="Henrissat B."/>
            <person name="Kuo A."/>
            <person name="Liang C."/>
            <person name="Lipzen A."/>
            <person name="Lutzoni F."/>
            <person name="Magnuson J."/>
            <person name="Mondo S."/>
            <person name="Nolan M."/>
            <person name="Ohm R."/>
            <person name="Pangilinan J."/>
            <person name="Park H.-J."/>
            <person name="Ramirez L."/>
            <person name="Alfaro M."/>
            <person name="Sun H."/>
            <person name="Tritt A."/>
            <person name="Yoshinaga Y."/>
            <person name="Zwiers L.-H."/>
            <person name="Turgeon B."/>
            <person name="Goodwin S."/>
            <person name="Spatafora J."/>
            <person name="Crous P."/>
            <person name="Grigoriev I."/>
        </authorList>
    </citation>
    <scope>NUCLEOTIDE SEQUENCE</scope>
    <source>
        <strain evidence="10">CBS 125425</strain>
    </source>
</reference>
<dbReference type="AlphaFoldDB" id="A0A9P4UXI6"/>
<evidence type="ECO:0000256" key="4">
    <source>
        <dbReference type="ARBA" id="ARBA00012586"/>
    </source>
</evidence>
<comment type="similarity">
    <text evidence="3 7">Belongs to the glycosyl hydrolase 43 family.</text>
</comment>
<keyword evidence="11" id="KW-1185">Reference proteome</keyword>